<dbReference type="CDD" id="cd02440">
    <property type="entry name" value="AdoMet_MTases"/>
    <property type="match status" value="1"/>
</dbReference>
<accession>A0A2A4WZ03</accession>
<dbReference type="GO" id="GO:0008276">
    <property type="term" value="F:protein methyltransferase activity"/>
    <property type="evidence" value="ECO:0007669"/>
    <property type="project" value="TreeGrafter"/>
</dbReference>
<dbReference type="InterPro" id="IPR050078">
    <property type="entry name" value="Ribosomal_L11_MeTrfase_PrmA"/>
</dbReference>
<gene>
    <name evidence="3" type="ORF">COB21_05655</name>
</gene>
<evidence type="ECO:0000256" key="2">
    <source>
        <dbReference type="ARBA" id="ARBA00022679"/>
    </source>
</evidence>
<keyword evidence="1" id="KW-0489">Methyltransferase</keyword>
<proteinExistence type="predicted"/>
<evidence type="ECO:0000313" key="4">
    <source>
        <dbReference type="Proteomes" id="UP000218775"/>
    </source>
</evidence>
<dbReference type="PANTHER" id="PTHR43648:SF1">
    <property type="entry name" value="ELECTRON TRANSFER FLAVOPROTEIN BETA SUBUNIT LYSINE METHYLTRANSFERASE"/>
    <property type="match status" value="1"/>
</dbReference>
<comment type="caution">
    <text evidence="3">The sequence shown here is derived from an EMBL/GenBank/DDBJ whole genome shotgun (WGS) entry which is preliminary data.</text>
</comment>
<dbReference type="EMBL" id="NVUK01000047">
    <property type="protein sequence ID" value="PCI75456.1"/>
    <property type="molecule type" value="Genomic_DNA"/>
</dbReference>
<dbReference type="Proteomes" id="UP000218775">
    <property type="component" value="Unassembled WGS sequence"/>
</dbReference>
<organism evidence="3 4">
    <name type="scientific">Aerophobetes bacterium</name>
    <dbReference type="NCBI Taxonomy" id="2030807"/>
    <lineage>
        <taxon>Bacteria</taxon>
        <taxon>Candidatus Aerophobota</taxon>
    </lineage>
</organism>
<dbReference type="SUPFAM" id="SSF53335">
    <property type="entry name" value="S-adenosyl-L-methionine-dependent methyltransferases"/>
    <property type="match status" value="1"/>
</dbReference>
<evidence type="ECO:0000256" key="1">
    <source>
        <dbReference type="ARBA" id="ARBA00022603"/>
    </source>
</evidence>
<keyword evidence="2" id="KW-0808">Transferase</keyword>
<dbReference type="Gene3D" id="3.40.50.150">
    <property type="entry name" value="Vaccinia Virus protein VP39"/>
    <property type="match status" value="1"/>
</dbReference>
<dbReference type="AlphaFoldDB" id="A0A2A4WZ03"/>
<protein>
    <recommendedName>
        <fullName evidence="5">Methyltransferase small domain-containing protein</fullName>
    </recommendedName>
</protein>
<evidence type="ECO:0008006" key="5">
    <source>
        <dbReference type="Google" id="ProtNLM"/>
    </source>
</evidence>
<name>A0A2A4WZ03_UNCAE</name>
<dbReference type="GO" id="GO:0032259">
    <property type="term" value="P:methylation"/>
    <property type="evidence" value="ECO:0007669"/>
    <property type="project" value="UniProtKB-KW"/>
</dbReference>
<evidence type="ECO:0000313" key="3">
    <source>
        <dbReference type="EMBL" id="PCI75456.1"/>
    </source>
</evidence>
<dbReference type="PANTHER" id="PTHR43648">
    <property type="entry name" value="ELECTRON TRANSFER FLAVOPROTEIN BETA SUBUNIT LYSINE METHYLTRANSFERASE"/>
    <property type="match status" value="1"/>
</dbReference>
<reference evidence="4" key="1">
    <citation type="submission" date="2017-08" db="EMBL/GenBank/DDBJ databases">
        <title>A dynamic microbial community with high functional redundancy inhabits the cold, oxic subseafloor aquifer.</title>
        <authorList>
            <person name="Tully B.J."/>
            <person name="Wheat C.G."/>
            <person name="Glazer B.T."/>
            <person name="Huber J.A."/>
        </authorList>
    </citation>
    <scope>NUCLEOTIDE SEQUENCE [LARGE SCALE GENOMIC DNA]</scope>
</reference>
<sequence>MVLMDIDAYWKSQWESFCPHFSKGVARVNLHSYGGPDAHFKMLPGGGFGDLSHPTTKLCLTQICKLQNQTSSFIDIGCGSGVLSLAAHCLGFSPIFSIDIEDAAIAHIKKNSLLNNAPITVGKTINSNKMDSPVIVMNMIEMESSVAWKSCSSLHNKPKTLITSGILTQHKQRYLNNIPPSFGRLTFETSTQGWSLFVFKS</sequence>
<dbReference type="Pfam" id="PF06325">
    <property type="entry name" value="PrmA"/>
    <property type="match status" value="1"/>
</dbReference>
<dbReference type="InterPro" id="IPR029063">
    <property type="entry name" value="SAM-dependent_MTases_sf"/>
</dbReference>